<keyword evidence="5" id="KW-1185">Reference proteome</keyword>
<dbReference type="InterPro" id="IPR020843">
    <property type="entry name" value="ER"/>
</dbReference>
<feature type="domain" description="Enoyl reductase (ER)" evidence="3">
    <location>
        <begin position="10"/>
        <end position="322"/>
    </location>
</feature>
<dbReference type="EMBL" id="CP075371">
    <property type="protein sequence ID" value="QVT79623.1"/>
    <property type="molecule type" value="Genomic_DNA"/>
</dbReference>
<dbReference type="InterPro" id="IPR013149">
    <property type="entry name" value="ADH-like_C"/>
</dbReference>
<dbReference type="SMART" id="SM00829">
    <property type="entry name" value="PKS_ER"/>
    <property type="match status" value="1"/>
</dbReference>
<dbReference type="InterPro" id="IPR011032">
    <property type="entry name" value="GroES-like_sf"/>
</dbReference>
<evidence type="ECO:0000313" key="5">
    <source>
        <dbReference type="Proteomes" id="UP000679307"/>
    </source>
</evidence>
<dbReference type="Gene3D" id="3.90.180.10">
    <property type="entry name" value="Medium-chain alcohol dehydrogenases, catalytic domain"/>
    <property type="match status" value="1"/>
</dbReference>
<dbReference type="PANTHER" id="PTHR48106">
    <property type="entry name" value="QUINONE OXIDOREDUCTASE PIG3-RELATED"/>
    <property type="match status" value="1"/>
</dbReference>
<evidence type="ECO:0000256" key="1">
    <source>
        <dbReference type="ARBA" id="ARBA00022857"/>
    </source>
</evidence>
<reference evidence="4 5" key="1">
    <citation type="submission" date="2021-05" db="EMBL/GenBank/DDBJ databases">
        <title>Complete genome of Nocardioides aquaticus KCTC 9944T isolated from meromictic and hypersaline Ekho Lake, Antarctica.</title>
        <authorList>
            <person name="Hwang K."/>
            <person name="Kim K.M."/>
            <person name="Choe H."/>
        </authorList>
    </citation>
    <scope>NUCLEOTIDE SEQUENCE [LARGE SCALE GENOMIC DNA]</scope>
    <source>
        <strain evidence="4 5">KCTC 9944</strain>
    </source>
</reference>
<dbReference type="EC" id="1.3.1.103" evidence="4"/>
<protein>
    <submittedName>
        <fullName evidence="4">2-haloacrylate reductase</fullName>
        <ecNumber evidence="4">1.3.1.103</ecNumber>
    </submittedName>
</protein>
<dbReference type="Pfam" id="PF08240">
    <property type="entry name" value="ADH_N"/>
    <property type="match status" value="1"/>
</dbReference>
<organism evidence="4 5">
    <name type="scientific">Nocardioides aquaticus</name>
    <dbReference type="NCBI Taxonomy" id="160826"/>
    <lineage>
        <taxon>Bacteria</taxon>
        <taxon>Bacillati</taxon>
        <taxon>Actinomycetota</taxon>
        <taxon>Actinomycetes</taxon>
        <taxon>Propionibacteriales</taxon>
        <taxon>Nocardioidaceae</taxon>
        <taxon>Nocardioides</taxon>
    </lineage>
</organism>
<dbReference type="InterPro" id="IPR047618">
    <property type="entry name" value="QOR-like"/>
</dbReference>
<name>A0ABX8ELX0_9ACTN</name>
<gene>
    <name evidence="4" type="ORF">ENKNEFLB_02006</name>
</gene>
<dbReference type="GO" id="GO:0102523">
    <property type="term" value="F:2-chloroacrylate reductase activity"/>
    <property type="evidence" value="ECO:0007669"/>
    <property type="project" value="UniProtKB-EC"/>
</dbReference>
<dbReference type="Pfam" id="PF00107">
    <property type="entry name" value="ADH_zinc_N"/>
    <property type="match status" value="1"/>
</dbReference>
<proteinExistence type="predicted"/>
<dbReference type="InterPro" id="IPR013154">
    <property type="entry name" value="ADH-like_N"/>
</dbReference>
<keyword evidence="2 4" id="KW-0560">Oxidoreductase</keyword>
<evidence type="ECO:0000259" key="3">
    <source>
        <dbReference type="SMART" id="SM00829"/>
    </source>
</evidence>
<evidence type="ECO:0000313" key="4">
    <source>
        <dbReference type="EMBL" id="QVT79623.1"/>
    </source>
</evidence>
<accession>A0ABX8ELX0</accession>
<dbReference type="Gene3D" id="3.40.50.720">
    <property type="entry name" value="NAD(P)-binding Rossmann-like Domain"/>
    <property type="match status" value="1"/>
</dbReference>
<dbReference type="PANTHER" id="PTHR48106:SF13">
    <property type="entry name" value="QUINONE OXIDOREDUCTASE-RELATED"/>
    <property type="match status" value="1"/>
</dbReference>
<dbReference type="SUPFAM" id="SSF50129">
    <property type="entry name" value="GroES-like"/>
    <property type="match status" value="1"/>
</dbReference>
<sequence length="326" mass="34116">MRAVQVTEFGGPEVLALVDLEGPRPGPGEVVVEVAAAGVNYIDLYQREGVYQAPTPFTAGSEGAGRVVEVGDEVRDVAVGDRVAWLMVPGAGYAERVVVPAERCVPVPDEMTDADAAAVMLQGVTVDYLTRSTYVVSPGDDVLVHAAAGGTGLLLTRACTQLGARVIGTASTPEKCRAAETAGAVATVQYGDGVDVAAEVRRLTDGRGVHVAYDGVGASTRTASLDSLRRRGTYVLFGQASGAPDPVSGPDLNKRGSLYFTRPTVVDHVVDRAELLERCERVFAAVRDGSMVVTVAATFPLAEAAEAQRLLASRRSSGKILVDPRH</sequence>
<keyword evidence="1" id="KW-0521">NADP</keyword>
<evidence type="ECO:0000256" key="2">
    <source>
        <dbReference type="ARBA" id="ARBA00023002"/>
    </source>
</evidence>
<dbReference type="SUPFAM" id="SSF51735">
    <property type="entry name" value="NAD(P)-binding Rossmann-fold domains"/>
    <property type="match status" value="1"/>
</dbReference>
<dbReference type="Proteomes" id="UP000679307">
    <property type="component" value="Chromosome"/>
</dbReference>
<dbReference type="InterPro" id="IPR036291">
    <property type="entry name" value="NAD(P)-bd_dom_sf"/>
</dbReference>
<dbReference type="RefSeq" id="WP_214059042.1">
    <property type="nucleotide sequence ID" value="NZ_CP075371.1"/>
</dbReference>
<dbReference type="CDD" id="cd05286">
    <property type="entry name" value="QOR2"/>
    <property type="match status" value="1"/>
</dbReference>